<keyword evidence="4" id="KW-0067">ATP-binding</keyword>
<feature type="compositionally biased region" description="Basic and acidic residues" evidence="1">
    <location>
        <begin position="663"/>
        <end position="674"/>
    </location>
</feature>
<reference evidence="4 5" key="1">
    <citation type="journal article" date="2019" name="Int. J. Syst. Evol. Microbiol.">
        <title>The Global Catalogue of Microorganisms (GCM) 10K type strain sequencing project: providing services to taxonomists for standard genome sequencing and annotation.</title>
        <authorList>
            <consortium name="The Broad Institute Genomics Platform"/>
            <consortium name="The Broad Institute Genome Sequencing Center for Infectious Disease"/>
            <person name="Wu L."/>
            <person name="Ma J."/>
        </authorList>
    </citation>
    <scope>NUCLEOTIDE SEQUENCE [LARGE SCALE GENOMIC DNA]</scope>
    <source>
        <strain evidence="4 5">JCM 10425</strain>
    </source>
</reference>
<evidence type="ECO:0000256" key="1">
    <source>
        <dbReference type="SAM" id="MobiDB-lite"/>
    </source>
</evidence>
<accession>A0ABN0V1Z2</accession>
<dbReference type="Proteomes" id="UP001500967">
    <property type="component" value="Unassembled WGS sequence"/>
</dbReference>
<evidence type="ECO:0000313" key="5">
    <source>
        <dbReference type="Proteomes" id="UP001500967"/>
    </source>
</evidence>
<sequence>MDHLVAHVRGLDRAALAELIAARPDAVSWPEPRSLTDFAERLGAVHSVQRALARVDRAGLQLAEAMAALGGAATEPRLAELLDVDDSGLFRRTLDSLGALALVVRADDGSLVLVAPLRLLAEPLGLGVRLGGVLPLLTVDRLRAVAELWVPSPSRRRSELVEQVLDAVADPARVREVVAGLPPDAQELLRDLAWNGPRAASPDRSYHWCVERGLLTRISWDYVELPGEIGLALRGPDYRAPFSVPPPSPVSGTVGEEDLLAAGTAATTQSLADTERLLRLCEERPLATTKSGRVTVREAKRAEKAIGAGVDTLLSVAFAAGLLGTADGVVTLTERADAWRDAEPAVRLATLLAGWWGEPDGAVLRRRFVGYLAELSDGARADDVDAVAAVLSWRHPIEIAPTPVDQETVAARTAVVLVEAERFGAVALGAATPVARALVAASGPGALVAAAERVVPAPVTTVTFQSDLSAVVAGVPTAELATLLDGAAEREAAGAASTWRFSAASVRAALDGGVPADALLAELSAVATGELPQALVYLVGDVARRHGHVRVAAAGSVVCADDQALLAELVATKSLRALRLRAVAPTVLLSAADPDETLAALRAAGYAPTGVTEDGIARVERRSHPRADAPRPWAPESEAPEVDPGAVADRLLAAPVTVVPEVTDRESVAERRSSDPWAGAPRTVAEARADLASRHPRVVVERQAGTLSAPERALLLDAIETGAPVRIDYVGATGRATSRVIESAELTGDAVIAWCHLRTAERMFVLSRIRTVSPA</sequence>
<dbReference type="Pfam" id="PF13625">
    <property type="entry name" value="Helicase_C_3"/>
    <property type="match status" value="1"/>
</dbReference>
<dbReference type="RefSeq" id="WP_344653054.1">
    <property type="nucleotide sequence ID" value="NZ_BAAAGX010000029.1"/>
</dbReference>
<feature type="region of interest" description="Disordered" evidence="1">
    <location>
        <begin position="663"/>
        <end position="682"/>
    </location>
</feature>
<gene>
    <name evidence="4" type="ORF">GCM10009539_68080</name>
</gene>
<evidence type="ECO:0000259" key="3">
    <source>
        <dbReference type="Pfam" id="PF13625"/>
    </source>
</evidence>
<dbReference type="EMBL" id="BAAAGX010000029">
    <property type="protein sequence ID" value="GAA0271169.1"/>
    <property type="molecule type" value="Genomic_DNA"/>
</dbReference>
<keyword evidence="5" id="KW-1185">Reference proteome</keyword>
<keyword evidence="4" id="KW-0547">Nucleotide-binding</keyword>
<dbReference type="InterPro" id="IPR026881">
    <property type="entry name" value="WYL_dom"/>
</dbReference>
<keyword evidence="4" id="KW-0378">Hydrolase</keyword>
<dbReference type="Pfam" id="PF13280">
    <property type="entry name" value="WYL"/>
    <property type="match status" value="1"/>
</dbReference>
<dbReference type="GO" id="GO:0004386">
    <property type="term" value="F:helicase activity"/>
    <property type="evidence" value="ECO:0007669"/>
    <property type="project" value="UniProtKB-KW"/>
</dbReference>
<protein>
    <submittedName>
        <fullName evidence="4">Helicase-associated domain-containing protein</fullName>
    </submittedName>
</protein>
<evidence type="ECO:0000313" key="4">
    <source>
        <dbReference type="EMBL" id="GAA0271169.1"/>
    </source>
</evidence>
<feature type="region of interest" description="Disordered" evidence="1">
    <location>
        <begin position="615"/>
        <end position="642"/>
    </location>
</feature>
<keyword evidence="4" id="KW-0347">Helicase</keyword>
<evidence type="ECO:0000259" key="2">
    <source>
        <dbReference type="Pfam" id="PF13280"/>
    </source>
</evidence>
<feature type="compositionally biased region" description="Basic and acidic residues" evidence="1">
    <location>
        <begin position="615"/>
        <end position="629"/>
    </location>
</feature>
<organism evidence="4 5">
    <name type="scientific">Cryptosporangium japonicum</name>
    <dbReference type="NCBI Taxonomy" id="80872"/>
    <lineage>
        <taxon>Bacteria</taxon>
        <taxon>Bacillati</taxon>
        <taxon>Actinomycetota</taxon>
        <taxon>Actinomycetes</taxon>
        <taxon>Cryptosporangiales</taxon>
        <taxon>Cryptosporangiaceae</taxon>
        <taxon>Cryptosporangium</taxon>
    </lineage>
</organism>
<dbReference type="PROSITE" id="PS52050">
    <property type="entry name" value="WYL"/>
    <property type="match status" value="1"/>
</dbReference>
<comment type="caution">
    <text evidence="4">The sequence shown here is derived from an EMBL/GenBank/DDBJ whole genome shotgun (WGS) entry which is preliminary data.</text>
</comment>
<proteinExistence type="predicted"/>
<dbReference type="InterPro" id="IPR032830">
    <property type="entry name" value="XPB/Ssl2_N"/>
</dbReference>
<name>A0ABN0V1Z2_9ACTN</name>
<feature type="domain" description="Helicase XPB/Ssl2 N-terminal" evidence="3">
    <location>
        <begin position="464"/>
        <end position="583"/>
    </location>
</feature>
<feature type="domain" description="WYL" evidence="2">
    <location>
        <begin position="714"/>
        <end position="772"/>
    </location>
</feature>